<evidence type="ECO:0000313" key="2">
    <source>
        <dbReference type="Proteomes" id="UP000233786"/>
    </source>
</evidence>
<evidence type="ECO:0000313" key="1">
    <source>
        <dbReference type="EMBL" id="PKW17412.1"/>
    </source>
</evidence>
<reference evidence="1" key="1">
    <citation type="submission" date="2017-12" db="EMBL/GenBank/DDBJ databases">
        <title>Sequencing the genomes of 1000 Actinobacteria strains.</title>
        <authorList>
            <person name="Klenk H.-P."/>
        </authorList>
    </citation>
    <scope>NUCLEOTIDE SEQUENCE [LARGE SCALE GENOMIC DNA]</scope>
    <source>
        <strain evidence="1">DSM 44228</strain>
    </source>
</reference>
<sequence length="336" mass="37020">MTPADVLIQLATNVPATDTEADDWRARNLAELLLAARTSKDPLLVSAVDDFVLTSPPVYSRFADRLRRIRGFPADAPVDYVADRKQDPEPPWPRPAVRARAAQLARFVDSCTPEGWDEEHTEPADAAEVAAELDRNARTRVLGRTGHDCVDTDLPAELVWREWLVDNDRPTLVVVAKQRTAATRVVRWGLHLHMASHMDHLAELTEHSGPAAAAKLQFGEGLLIAEAVAMSCEFIALADAGRTSALYRESLRRLAVNRLRRLPRIAEWGAAALPDSPTMAEVVQSVAVDEFTVLPTLAEAYVAGPFDLADRGFDHPLIPPRLRTALVEKFQIVKTG</sequence>
<dbReference type="Proteomes" id="UP000233786">
    <property type="component" value="Unassembled WGS sequence"/>
</dbReference>
<organism evidence="1 2">
    <name type="scientific">Saccharopolyspora spinosa</name>
    <dbReference type="NCBI Taxonomy" id="60894"/>
    <lineage>
        <taxon>Bacteria</taxon>
        <taxon>Bacillati</taxon>
        <taxon>Actinomycetota</taxon>
        <taxon>Actinomycetes</taxon>
        <taxon>Pseudonocardiales</taxon>
        <taxon>Pseudonocardiaceae</taxon>
        <taxon>Saccharopolyspora</taxon>
    </lineage>
</organism>
<gene>
    <name evidence="1" type="ORF">A8926_5372</name>
</gene>
<keyword evidence="2" id="KW-1185">Reference proteome</keyword>
<dbReference type="STRING" id="994479.GCA_000194155_01072"/>
<dbReference type="EMBL" id="PJNB01000001">
    <property type="protein sequence ID" value="PKW17412.1"/>
    <property type="molecule type" value="Genomic_DNA"/>
</dbReference>
<proteinExistence type="predicted"/>
<name>A0A2N3Y3B8_SACSN</name>
<comment type="caution">
    <text evidence="1">The sequence shown here is derived from an EMBL/GenBank/DDBJ whole genome shotgun (WGS) entry which is preliminary data.</text>
</comment>
<dbReference type="AlphaFoldDB" id="A0A2N3Y3B8"/>
<dbReference type="RefSeq" id="WP_010692763.1">
    <property type="nucleotide sequence ID" value="NZ_CP061007.1"/>
</dbReference>
<dbReference type="OrthoDB" id="3517458at2"/>
<protein>
    <submittedName>
        <fullName evidence="1">Uncharacterized protein</fullName>
    </submittedName>
</protein>
<accession>A0A2N3Y3B8</accession>